<feature type="domain" description="Trimeric autotransporter adhesin YadA-like head" evidence="15">
    <location>
        <begin position="268"/>
        <end position="293"/>
    </location>
</feature>
<dbReference type="SUPFAM" id="SSF54523">
    <property type="entry name" value="Pili subunits"/>
    <property type="match status" value="1"/>
</dbReference>
<dbReference type="Pfam" id="PF13018">
    <property type="entry name" value="ESPR"/>
    <property type="match status" value="1"/>
</dbReference>
<dbReference type="EMBL" id="JAAGSD010000019">
    <property type="protein sequence ID" value="NDY30899.1"/>
    <property type="molecule type" value="Genomic_DNA"/>
</dbReference>
<reference evidence="20" key="2">
    <citation type="submission" date="2020-02" db="EMBL/GenBank/DDBJ databases">
        <title>Whole genome shot-gun sequencing of clinical Carbapenem resistant A. baumannii.</title>
        <authorList>
            <person name="Veeraraghavan B."/>
            <person name="Mathur P."/>
            <person name="Vijayakumar S."/>
            <person name="Vasudevan K."/>
            <person name="Lincy M."/>
            <person name="Kirubananthan A."/>
        </authorList>
    </citation>
    <scope>NUCLEOTIDE SEQUENCE</scope>
    <source>
        <strain evidence="20">BP723</strain>
        <strain evidence="19">SP2442</strain>
    </source>
</reference>
<evidence type="ECO:0000259" key="15">
    <source>
        <dbReference type="Pfam" id="PF05658"/>
    </source>
</evidence>
<reference evidence="18" key="1">
    <citation type="submission" date="2020-01" db="EMBL/GenBank/DDBJ databases">
        <title>Whole genome shot-gun sequencing of Carbapenem resistant A. baumannii from clinical specimens.</title>
        <authorList>
            <person name="Veeraraghavan B."/>
            <person name="Vijaya Kumar S."/>
            <person name="Vasudevan K."/>
            <person name="Lincy M."/>
            <person name="Kirubananthan A."/>
        </authorList>
    </citation>
    <scope>NUCLEOTIDE SEQUENCE</scope>
    <source>
        <strain evidence="18">BA17806</strain>
    </source>
</reference>
<dbReference type="PANTHER" id="PTHR18870:SF9">
    <property type="entry name" value="PROTEIN TAG-278-RELATED"/>
    <property type="match status" value="1"/>
</dbReference>
<dbReference type="Gene3D" id="3.30.1300.30">
    <property type="entry name" value="GSPII I/J protein-like"/>
    <property type="match status" value="1"/>
</dbReference>
<evidence type="ECO:0000256" key="8">
    <source>
        <dbReference type="ARBA" id="ARBA00022927"/>
    </source>
</evidence>
<evidence type="ECO:0000256" key="6">
    <source>
        <dbReference type="ARBA" id="ARBA00022692"/>
    </source>
</evidence>
<protein>
    <submittedName>
        <fullName evidence="20">Trimeric autotransporter adhesin Ata</fullName>
    </submittedName>
</protein>
<keyword evidence="8" id="KW-0653">Protein transport</keyword>
<feature type="domain" description="Trimeric autotransporter adhesin YadA-like head" evidence="15">
    <location>
        <begin position="619"/>
        <end position="645"/>
    </location>
</feature>
<dbReference type="InterPro" id="IPR011049">
    <property type="entry name" value="Serralysin-like_metalloprot_C"/>
</dbReference>
<evidence type="ECO:0000256" key="12">
    <source>
        <dbReference type="SAM" id="Coils"/>
    </source>
</evidence>
<feature type="domain" description="Trimeric autotransporter adhesin YadA-like stalk" evidence="16">
    <location>
        <begin position="1625"/>
        <end position="1663"/>
    </location>
</feature>
<keyword evidence="7" id="KW-0732">Signal</keyword>
<dbReference type="InterPro" id="IPR005594">
    <property type="entry name" value="YadA_C"/>
</dbReference>
<dbReference type="EMBL" id="JAAGTG010000042">
    <property type="protein sequence ID" value="NDX16403.1"/>
    <property type="molecule type" value="Genomic_DNA"/>
</dbReference>
<dbReference type="InterPro" id="IPR008640">
    <property type="entry name" value="Adhesin_Head_dom"/>
</dbReference>
<evidence type="ECO:0000259" key="16">
    <source>
        <dbReference type="Pfam" id="PF05662"/>
    </source>
</evidence>
<keyword evidence="5" id="KW-1134">Transmembrane beta strand</keyword>
<feature type="coiled-coil region" evidence="12">
    <location>
        <begin position="983"/>
        <end position="1057"/>
    </location>
</feature>
<keyword evidence="11" id="KW-0998">Cell outer membrane</keyword>
<feature type="compositionally biased region" description="Polar residues" evidence="13">
    <location>
        <begin position="620"/>
        <end position="630"/>
    </location>
</feature>
<keyword evidence="9 12" id="KW-0175">Coiled coil</keyword>
<comment type="caution">
    <text evidence="20">The sequence shown here is derived from an EMBL/GenBank/DDBJ whole genome shotgun (WGS) entry which is preliminary data.</text>
</comment>
<evidence type="ECO:0000256" key="10">
    <source>
        <dbReference type="ARBA" id="ARBA00023136"/>
    </source>
</evidence>
<feature type="domain" description="Trimeric autotransporter adhesin YadA-like stalk" evidence="16">
    <location>
        <begin position="2092"/>
        <end position="2128"/>
    </location>
</feature>
<feature type="domain" description="Trimeric autotransporter adhesin YadA-like head" evidence="15">
    <location>
        <begin position="585"/>
        <end position="610"/>
    </location>
</feature>
<evidence type="ECO:0000259" key="14">
    <source>
        <dbReference type="Pfam" id="PF03895"/>
    </source>
</evidence>
<comment type="subcellular location">
    <subcellularLocation>
        <location evidence="2">Cell outer membrane</location>
    </subcellularLocation>
    <subcellularLocation>
        <location evidence="1">Cell surface</location>
    </subcellularLocation>
</comment>
<accession>A0A6B2QSG1</accession>
<feature type="domain" description="Trimeric autotransporter adhesin YadA-like stalk" evidence="16">
    <location>
        <begin position="1568"/>
        <end position="1600"/>
    </location>
</feature>
<dbReference type="RefSeq" id="WP_031967952.1">
    <property type="nucleotide sequence ID" value="NZ_CABEFM010000011.1"/>
</dbReference>
<organism evidence="20">
    <name type="scientific">Acinetobacter baumannii</name>
    <dbReference type="NCBI Taxonomy" id="470"/>
    <lineage>
        <taxon>Bacteria</taxon>
        <taxon>Pseudomonadati</taxon>
        <taxon>Pseudomonadota</taxon>
        <taxon>Gammaproteobacteria</taxon>
        <taxon>Moraxellales</taxon>
        <taxon>Moraxellaceae</taxon>
        <taxon>Acinetobacter</taxon>
        <taxon>Acinetobacter calcoaceticus/baumannii complex</taxon>
    </lineage>
</organism>
<dbReference type="NCBIfam" id="NF033481">
    <property type="entry name" value="auto_Ata"/>
    <property type="match status" value="2"/>
</dbReference>
<feature type="domain" description="Trimeric autotransporter adhesin YadA-like head" evidence="15">
    <location>
        <begin position="299"/>
        <end position="321"/>
    </location>
</feature>
<dbReference type="InterPro" id="IPR008635">
    <property type="entry name" value="Coiled_stalk_dom"/>
</dbReference>
<evidence type="ECO:0000256" key="4">
    <source>
        <dbReference type="ARBA" id="ARBA00022448"/>
    </source>
</evidence>
<feature type="domain" description="Trimeric autotransporter adhesin YadA-like stalk" evidence="16">
    <location>
        <begin position="1165"/>
        <end position="1197"/>
    </location>
</feature>
<gene>
    <name evidence="20" type="primary">ata</name>
    <name evidence="20" type="ORF">G3N04_13105</name>
    <name evidence="19" type="ORF">G3N07_17465</name>
    <name evidence="18" type="ORF">GY141_07050</name>
</gene>
<dbReference type="Gene3D" id="1.20.5.170">
    <property type="match status" value="3"/>
</dbReference>
<feature type="domain" description="Trimeric autotransporter adhesin YadA-like stalk" evidence="16">
    <location>
        <begin position="1762"/>
        <end position="1803"/>
    </location>
</feature>
<feature type="domain" description="Trimeric autotransporter adhesin YadA-like stalk" evidence="16">
    <location>
        <begin position="2009"/>
        <end position="2049"/>
    </location>
</feature>
<dbReference type="Pfam" id="PF03895">
    <property type="entry name" value="YadA_anchor"/>
    <property type="match status" value="1"/>
</dbReference>
<feature type="domain" description="Trimeric autotransporter adhesin YadA-like stalk" evidence="16">
    <location>
        <begin position="352"/>
        <end position="377"/>
    </location>
</feature>
<feature type="domain" description="Trimeric autotransporter adhesin YadA-like head" evidence="15">
    <location>
        <begin position="557"/>
        <end position="581"/>
    </location>
</feature>
<proteinExistence type="inferred from homology"/>
<name>A0A6B2QSG1_ACIBA</name>
<keyword evidence="6" id="KW-0812">Transmembrane</keyword>
<feature type="domain" description="Trimeric autotransporter adhesin YadA-like stalk" evidence="16">
    <location>
        <begin position="1359"/>
        <end position="1399"/>
    </location>
</feature>
<keyword evidence="4" id="KW-0813">Transport</keyword>
<evidence type="ECO:0000256" key="2">
    <source>
        <dbReference type="ARBA" id="ARBA00004442"/>
    </source>
</evidence>
<dbReference type="EMBL" id="JAAEGQ010000007">
    <property type="protein sequence ID" value="NDN07105.1"/>
    <property type="molecule type" value="Genomic_DNA"/>
</dbReference>
<feature type="domain" description="Trimeric autotransporter adhesin YadA-like head" evidence="15">
    <location>
        <begin position="462"/>
        <end position="482"/>
    </location>
</feature>
<comment type="similarity">
    <text evidence="3">Belongs to the autotransporter-2 (AT-2) (TC 1.B.40) family.</text>
</comment>
<feature type="domain" description="Trimeric autotransporter adhesin YadA-like stalk" evidence="16">
    <location>
        <begin position="1222"/>
        <end position="1260"/>
    </location>
</feature>
<keyword evidence="10" id="KW-0472">Membrane</keyword>
<dbReference type="SUPFAM" id="SSF101967">
    <property type="entry name" value="Adhesin YadA, collagen-binding domain"/>
    <property type="match status" value="11"/>
</dbReference>
<sequence>MNKVYKVIWNASIGAWVATSEIAKSKTKTKSKTLNVSAAVLSGVICFAPNAFAGTNTEGGIGQGTSISGTTSCREGSANTANQKDIAIGCGAQTQDRTGSNIANRNNPYNNSTGAYAGAMKQGGAISVGTGAVVEKGLGTAIGSYATTQGISGVAIGTGALSSGNTALAVGRQSAATADFSQAIGNVAAATGKGSLAIGHSATAEGYRSIAIGSPDIENADPVAGQVGAAYQPKMATKATGKDSIAFGGGAVATEENALAIGAFSESKGKKSVAIGTGAKAQKDNAVVIGDQAEASFEGGVAIGKGARSEAENSIALGKDSKASQATGESYLTKQSAPTGVLSIGDIGTERRIQNVADGAADSDAATVRQLKAARTHYVSINDNGQQGGNFENDGATGRNAIAVGVNASAAGREAMAIGGSAQAIGSGAIAMGSSSQTVGRGDVAIGRNASTQGAEGVNSNQSVAIGDQTKAIGDQSVAIGADVIAKGNSSVAIGGDDVDKIARDTELSNTYTEITGGTLQAGKYPTTEANHGSTAVGVQAVGTGAFSSAFGMTSKATGDASSAFGVMSNASGKGAAAFGAVAQATGDGASAMGINSLASGTNSTAIGSGNKPGEGAKATGNSSAAIGSGAQATGDNSAAIGKGAEATNENAAAVGGGAKATGKNAAAIGGGAIADQENAVAVGQGAQSLVEGGVALGARSKVEAKNSVALGQDAVATEATGTSFLTNRDASQSNGVISVGSAGKERRITNVEDGSADSDAVTVRQLKNVDSRVNQNTSNIGKNTQNITNLNQKLDDTKTNLGNQITDTNKNLNDAKKDLGIQITDTNTKLNTTKDQLTTQINDTKTELNNTIGNTKTELNTKIDNTKTELENKGLNFAGNSGADVHRKLGDKLNIVGGAAASTPAAKTSGENIITRTTQDGIQIELLKDSKFDSVTTGNTTLNTNGLTIKEGPSITKQGINAGSKQITNVADGINAKDAVNVDQLTKVKENLNGRITDTNNQLNDAKKDLGNQIADTNKNLNDAKKDLGDQITDTNTKLNNTKDQLTTQINDTKTELNNTIGNTKTELENKGLNFAGNSGSDVHRKLGDKLNIVGGAAASTPTAKTSGENVITRTTKDGIQIELLKDSKFDSVTTGNTTLNTNGLTIKEGPSITKDGINAGGKKITNVADGINAKDAVNKSQLDNLAAKQNATDDAAVKYDDAKTKDKVTLKGKDGTVLDNVKAGHISSTSKEAVNGSQIHNISNSIKNSIGGNTVVNPDGSLTTNNIGGTGKNNINDAISEVKNTAKKAKTTVTEGDNIVVKETVNKDGSTNYEVSTKKDLTLNSVTTGDSVLNNNGLTIKEGPSITKEGINAGGKKITNVADGINAKDAVNVDQLTKVKDNLNGRITDTNNQLNDAKKDLGNQIADTNKNLNDAKKDLGDQIADTNTKLNNTKDQLTTQINDTKTELNNTIGNTKTELNTKIDSTKTELENKGLNFAGNSGADVHRKLGEKLNIVGGAAASTPVAKTSGENVITRTTKDGIQIELLKDSKFDSVTTGNTTLNTNGLTIKEGPSITKDGINAGGKKITNVADGINAKDAVNKSQLDNLAAKQNATDDAAVKYDDAKTKDKVTLKGKDGTVLDNVKAGHISSTSKEAVNGSQIHNISNSIKNSIGGNTVVNPDGSLTTNNIGGTGKNNINDAISEVKNTAKKAKTTVTEGDNIVVKETVNKDGSTNYEVSTKKDLTLNSVTTGDSVLNNNGLTIKDGPSITKDGINAGGKKITDVANGVIAQNSKDAVNGGQVHHISNSIKNSIGGNTVVNPDGSLTTNNIGGTGKNNINDAIKSVDEKVTNGVNDLTQKGLNFGANDQKTTQGKAVHRKLGDTINIVGGANPETAEDKTSGENIITRTTEDGVKIEMLKDVKFDSVNVGGHVLNQQGLTIKGGPSITVNGINAGGKQITNVADGINAKDAVNKGQLDKQINEVKDQIGKDIGKLSDHAVQYDKDKNGNVDKNSVTLGGGEKGTNLKNVADGKIAEGSKDAVNGGQLWNVQNQVDKNSNDIKNIQNNIDNISNGKAGLVQQQKPNGEITVGKDSGGTSINMAGKEGDRVVQGVKDGEIKAGSNQAVNGGQIHKISESIKNSIGGNTTIDPKDGSITTNNIGGTGKNNINDAIGTLNQSNQELGNKITNLGDQLQQVFYDTNKRIDDVEKKANAGIAAAMALENAPFVAGKYTYAVGAAYHGGENAVGVTLRKTSDNGRWSITGGVAAASQGEPSVRVGISGVIN</sequence>
<evidence type="ECO:0000256" key="13">
    <source>
        <dbReference type="SAM" id="MobiDB-lite"/>
    </source>
</evidence>
<dbReference type="InterPro" id="IPR045584">
    <property type="entry name" value="Pilin-like"/>
</dbReference>
<dbReference type="Gene3D" id="2.20.70.140">
    <property type="match status" value="6"/>
</dbReference>
<dbReference type="Gene3D" id="2.150.10.10">
    <property type="entry name" value="Serralysin-like metalloprotease, C-terminal"/>
    <property type="match status" value="5"/>
</dbReference>
<dbReference type="CDD" id="cd12820">
    <property type="entry name" value="LbR_YadA-like"/>
    <property type="match status" value="5"/>
</dbReference>
<feature type="coiled-coil region" evidence="12">
    <location>
        <begin position="1375"/>
        <end position="1449"/>
    </location>
</feature>
<evidence type="ECO:0000256" key="9">
    <source>
        <dbReference type="ARBA" id="ARBA00023054"/>
    </source>
</evidence>
<feature type="domain" description="ESPR" evidence="17">
    <location>
        <begin position="1"/>
        <end position="43"/>
    </location>
</feature>
<feature type="domain" description="Trimeric autotransporter adhesin YadA-like head" evidence="15">
    <location>
        <begin position="396"/>
        <end position="422"/>
    </location>
</feature>
<feature type="coiled-coil region" evidence="12">
    <location>
        <begin position="799"/>
        <end position="848"/>
    </location>
</feature>
<feature type="region of interest" description="Disordered" evidence="13">
    <location>
        <begin position="606"/>
        <end position="630"/>
    </location>
</feature>
<evidence type="ECO:0000256" key="3">
    <source>
        <dbReference type="ARBA" id="ARBA00005848"/>
    </source>
</evidence>
<feature type="domain" description="Trimeric autotransporter adhesin YadA-like stalk" evidence="16">
    <location>
        <begin position="748"/>
        <end position="788"/>
    </location>
</feature>
<dbReference type="GO" id="GO:0015031">
    <property type="term" value="P:protein transport"/>
    <property type="evidence" value="ECO:0007669"/>
    <property type="project" value="UniProtKB-KW"/>
</dbReference>
<dbReference type="GO" id="GO:0009986">
    <property type="term" value="C:cell surface"/>
    <property type="evidence" value="ECO:0007669"/>
    <property type="project" value="UniProtKB-SubCell"/>
</dbReference>
<evidence type="ECO:0000313" key="18">
    <source>
        <dbReference type="EMBL" id="NDN07105.1"/>
    </source>
</evidence>
<evidence type="ECO:0000313" key="19">
    <source>
        <dbReference type="EMBL" id="NDX16403.1"/>
    </source>
</evidence>
<feature type="domain" description="Trimeric autotransporter adhesin YadA-like head" evidence="15">
    <location>
        <begin position="239"/>
        <end position="265"/>
    </location>
</feature>
<feature type="domain" description="Trimeric autotransporter adhesin YadA-like head" evidence="15">
    <location>
        <begin position="424"/>
        <end position="450"/>
    </location>
</feature>
<dbReference type="Gene3D" id="2.60.40.4050">
    <property type="match status" value="1"/>
</dbReference>
<evidence type="ECO:0000313" key="20">
    <source>
        <dbReference type="EMBL" id="NDY30899.1"/>
    </source>
</evidence>
<dbReference type="GO" id="GO:0009279">
    <property type="term" value="C:cell outer membrane"/>
    <property type="evidence" value="ECO:0007669"/>
    <property type="project" value="UniProtKB-SubCell"/>
</dbReference>
<dbReference type="Gene3D" id="1.20.120.20">
    <property type="entry name" value="Apolipoprotein"/>
    <property type="match status" value="1"/>
</dbReference>
<feature type="domain" description="Trimeric autotransporter adhesin YadA-like stalk" evidence="16">
    <location>
        <begin position="967"/>
        <end position="1007"/>
    </location>
</feature>
<dbReference type="Pfam" id="PF05658">
    <property type="entry name" value="YadA_head"/>
    <property type="match status" value="12"/>
</dbReference>
<dbReference type="InterPro" id="IPR024973">
    <property type="entry name" value="ESPR"/>
</dbReference>
<evidence type="ECO:0000256" key="5">
    <source>
        <dbReference type="ARBA" id="ARBA00022452"/>
    </source>
</evidence>
<feature type="domain" description="Trimeric autotransporter adhesin YadA-like stalk" evidence="16">
    <location>
        <begin position="1939"/>
        <end position="1971"/>
    </location>
</feature>
<feature type="domain" description="Trimeric autotransporter adhesin YadA-like head" evidence="15">
    <location>
        <begin position="661"/>
        <end position="687"/>
    </location>
</feature>
<evidence type="ECO:0000259" key="17">
    <source>
        <dbReference type="Pfam" id="PF13018"/>
    </source>
</evidence>
<dbReference type="Pfam" id="PF05662">
    <property type="entry name" value="YadA_stalk"/>
    <property type="match status" value="12"/>
</dbReference>
<feature type="domain" description="Trimeric autotransporter adhesin YadA-like head" evidence="15">
    <location>
        <begin position="693"/>
        <end position="715"/>
    </location>
</feature>
<feature type="domain" description="Trimeric autotransporter adhesin YadA-like head" evidence="15">
    <location>
        <begin position="190"/>
        <end position="214"/>
    </location>
</feature>
<evidence type="ECO:0000256" key="1">
    <source>
        <dbReference type="ARBA" id="ARBA00004241"/>
    </source>
</evidence>
<feature type="domain" description="Trimeric autotransporter adhesin YadA-like C-terminal membrane anchor" evidence="14">
    <location>
        <begin position="2210"/>
        <end position="2261"/>
    </location>
</feature>
<evidence type="ECO:0000256" key="11">
    <source>
        <dbReference type="ARBA" id="ARBA00023237"/>
    </source>
</evidence>
<dbReference type="PANTHER" id="PTHR18870">
    <property type="entry name" value="PROTEIN TAG-278-RELATED"/>
    <property type="match status" value="1"/>
</dbReference>
<evidence type="ECO:0000256" key="7">
    <source>
        <dbReference type="ARBA" id="ARBA00022729"/>
    </source>
</evidence>
<dbReference type="Gene3D" id="6.10.250.2040">
    <property type="match status" value="3"/>
</dbReference>